<dbReference type="OrthoDB" id="10250083at2759"/>
<dbReference type="Proteomes" id="UP000812440">
    <property type="component" value="Chromosome 6"/>
</dbReference>
<evidence type="ECO:0000313" key="2">
    <source>
        <dbReference type="Proteomes" id="UP000812440"/>
    </source>
</evidence>
<gene>
    <name evidence="1" type="ORF">GDO86_010884</name>
</gene>
<name>A0A8T2JH05_9PIPI</name>
<dbReference type="EMBL" id="JAACNH010000005">
    <property type="protein sequence ID" value="KAG8441871.1"/>
    <property type="molecule type" value="Genomic_DNA"/>
</dbReference>
<proteinExistence type="predicted"/>
<reference evidence="1" key="1">
    <citation type="thesis" date="2020" institute="ProQuest LLC" country="789 East Eisenhower Parkway, Ann Arbor, MI, USA">
        <title>Comparative Genomics and Chromosome Evolution.</title>
        <authorList>
            <person name="Mudd A.B."/>
        </authorList>
    </citation>
    <scope>NUCLEOTIDE SEQUENCE</scope>
    <source>
        <strain evidence="1">Female2</strain>
        <tissue evidence="1">Blood</tissue>
    </source>
</reference>
<protein>
    <submittedName>
        <fullName evidence="1">Uncharacterized protein</fullName>
    </submittedName>
</protein>
<comment type="caution">
    <text evidence="1">The sequence shown here is derived from an EMBL/GenBank/DDBJ whole genome shotgun (WGS) entry which is preliminary data.</text>
</comment>
<dbReference type="AlphaFoldDB" id="A0A8T2JH05"/>
<organism evidence="1 2">
    <name type="scientific">Hymenochirus boettgeri</name>
    <name type="common">Congo dwarf clawed frog</name>
    <dbReference type="NCBI Taxonomy" id="247094"/>
    <lineage>
        <taxon>Eukaryota</taxon>
        <taxon>Metazoa</taxon>
        <taxon>Chordata</taxon>
        <taxon>Craniata</taxon>
        <taxon>Vertebrata</taxon>
        <taxon>Euteleostomi</taxon>
        <taxon>Amphibia</taxon>
        <taxon>Batrachia</taxon>
        <taxon>Anura</taxon>
        <taxon>Pipoidea</taxon>
        <taxon>Pipidae</taxon>
        <taxon>Pipinae</taxon>
        <taxon>Hymenochirus</taxon>
    </lineage>
</organism>
<accession>A0A8T2JH05</accession>
<evidence type="ECO:0000313" key="1">
    <source>
        <dbReference type="EMBL" id="KAG8441871.1"/>
    </source>
</evidence>
<keyword evidence="2" id="KW-1185">Reference proteome</keyword>
<sequence length="97" mass="11100">MPGSEFYFNVDNGYLEGLVRGFKGGILKTADYLNLVSVKPSKVITCFLANLTLKYSTLYTILYYTIYYSTVWMGNSENCCLLLLEYPNKKLIINMKP</sequence>